<keyword evidence="2" id="KW-1185">Reference proteome</keyword>
<comment type="caution">
    <text evidence="1">The sequence shown here is derived from an EMBL/GenBank/DDBJ whole genome shotgun (WGS) entry which is preliminary data.</text>
</comment>
<evidence type="ECO:0000313" key="2">
    <source>
        <dbReference type="Proteomes" id="UP000789525"/>
    </source>
</evidence>
<organism evidence="1 2">
    <name type="scientific">Acaulospora colombiana</name>
    <dbReference type="NCBI Taxonomy" id="27376"/>
    <lineage>
        <taxon>Eukaryota</taxon>
        <taxon>Fungi</taxon>
        <taxon>Fungi incertae sedis</taxon>
        <taxon>Mucoromycota</taxon>
        <taxon>Glomeromycotina</taxon>
        <taxon>Glomeromycetes</taxon>
        <taxon>Diversisporales</taxon>
        <taxon>Acaulosporaceae</taxon>
        <taxon>Acaulospora</taxon>
    </lineage>
</organism>
<reference evidence="1" key="1">
    <citation type="submission" date="2021-06" db="EMBL/GenBank/DDBJ databases">
        <authorList>
            <person name="Kallberg Y."/>
            <person name="Tangrot J."/>
            <person name="Rosling A."/>
        </authorList>
    </citation>
    <scope>NUCLEOTIDE SEQUENCE</scope>
    <source>
        <strain evidence="1">CL356</strain>
    </source>
</reference>
<gene>
    <name evidence="1" type="ORF">ACOLOM_LOCUS10521</name>
</gene>
<accession>A0ACA9PF25</accession>
<feature type="non-terminal residue" evidence="1">
    <location>
        <position position="335"/>
    </location>
</feature>
<name>A0ACA9PF25_9GLOM</name>
<dbReference type="Proteomes" id="UP000789525">
    <property type="component" value="Unassembled WGS sequence"/>
</dbReference>
<dbReference type="EMBL" id="CAJVPT010034343">
    <property type="protein sequence ID" value="CAG8707661.1"/>
    <property type="molecule type" value="Genomic_DNA"/>
</dbReference>
<evidence type="ECO:0000313" key="1">
    <source>
        <dbReference type="EMBL" id="CAG8707661.1"/>
    </source>
</evidence>
<sequence>AFVDEAPPEVPVNAKTGPPPLPPNKPENDSSSIAPIIPGTSQDKEKKNLFNSLKNNWRYPTYSRNRDKFEDKNVQQAIDACRPEARNLLHNRQHMDQIKEALNEGYCDVSGMEGDLAFIDDAQLRSKDPTRALISWFFTLAHEIAVSDPIATHISSTHLLSLVDELQNAQFGITQIDQGIYEPSRKSGSESRYWGTEREIRYQNRMEGVVFNGFESYPIVLARHTLHRVHQSDNVVSETFQFTRSNRSDESDASIETDNNRVLNRCIVSPSDTGYHHWAALGASLNRWMMLGGKVSSSALVVYEGEVVQKLAHGETRSIPAKGLFVPRIYGKGGK</sequence>
<feature type="non-terminal residue" evidence="1">
    <location>
        <position position="1"/>
    </location>
</feature>
<protein>
    <submittedName>
        <fullName evidence="1">5144_t:CDS:1</fullName>
    </submittedName>
</protein>
<proteinExistence type="predicted"/>